<sequence>MSPVGPGFLPGRRHARFLHMNMVFISEGE</sequence>
<evidence type="ECO:0000313" key="2">
    <source>
        <dbReference type="Proteomes" id="UP000061018"/>
    </source>
</evidence>
<proteinExistence type="predicted"/>
<organism evidence="1 2">
    <name type="scientific">Streptomyces ambofaciens (strain ATCC 23877 / 3486 / DSM 40053 / JCM 4204 / NBRC 12836 / NRRL B-2516)</name>
    <dbReference type="NCBI Taxonomy" id="278992"/>
    <lineage>
        <taxon>Bacteria</taxon>
        <taxon>Bacillati</taxon>
        <taxon>Actinomycetota</taxon>
        <taxon>Actinomycetes</taxon>
        <taxon>Kitasatosporales</taxon>
        <taxon>Streptomycetaceae</taxon>
        <taxon>Streptomyces</taxon>
    </lineage>
</organism>
<reference evidence="2" key="1">
    <citation type="journal article" date="2015" name="J. Biotechnol.">
        <title>Complete genome sequence of Streptomyces ambofaciens ATCC 23877, the spiramycin producer.</title>
        <authorList>
            <person name="Thibessard A."/>
            <person name="Haas D."/>
            <person name="Gerbaud C."/>
            <person name="Aigle B."/>
            <person name="Lautru S."/>
            <person name="Pernodet J.L."/>
            <person name="Leblond P."/>
        </authorList>
    </citation>
    <scope>NUCLEOTIDE SEQUENCE [LARGE SCALE GENOMIC DNA]</scope>
    <source>
        <strain evidence="2">ATCC 23877 / 3486 / DSM 40053 / JCM 4204 / NBRC 12836 / NRRL B-2516</strain>
    </source>
</reference>
<gene>
    <name evidence="1" type="ORF">SAM23877_0382</name>
</gene>
<protein>
    <submittedName>
        <fullName evidence="1">Uncharacterized protein</fullName>
    </submittedName>
</protein>
<dbReference type="AlphaFoldDB" id="A0A0K2AKI5"/>
<dbReference type="Proteomes" id="UP000061018">
    <property type="component" value="Chromosome"/>
</dbReference>
<dbReference type="EMBL" id="CP012382">
    <property type="protein sequence ID" value="AKZ53431.1"/>
    <property type="molecule type" value="Genomic_DNA"/>
</dbReference>
<dbReference type="KEGG" id="samb:SAM23877_0382"/>
<name>A0A0K2AKI5_STRA7</name>
<evidence type="ECO:0000313" key="1">
    <source>
        <dbReference type="EMBL" id="AKZ53431.1"/>
    </source>
</evidence>
<accession>A0A0K2AKI5</accession>